<dbReference type="EMBL" id="AZFI01000137">
    <property type="protein sequence ID" value="KRM25360.1"/>
    <property type="molecule type" value="Genomic_DNA"/>
</dbReference>
<protein>
    <recommendedName>
        <fullName evidence="1">LicD/FKTN/FKRP nucleotidyltransferase domain-containing protein</fullName>
    </recommendedName>
</protein>
<evidence type="ECO:0000259" key="1">
    <source>
        <dbReference type="Pfam" id="PF04991"/>
    </source>
</evidence>
<feature type="domain" description="LicD/FKTN/FKRP nucleotidyltransferase" evidence="1">
    <location>
        <begin position="24"/>
        <end position="248"/>
    </location>
</feature>
<accession>A0ABR5PIC9</accession>
<name>A0ABR5PIC9_9LACO</name>
<dbReference type="Pfam" id="PF04991">
    <property type="entry name" value="LicD"/>
    <property type="match status" value="1"/>
</dbReference>
<dbReference type="PANTHER" id="PTHR43404:SF2">
    <property type="entry name" value="LIPOPOLYSACCHARIDE CHOLINEPHOSPHOTRANSFERASE LICD"/>
    <property type="match status" value="1"/>
</dbReference>
<organism evidence="2 3">
    <name type="scientific">Ligilactobacillus acidipiscis DSM 15836</name>
    <dbReference type="NCBI Taxonomy" id="1423716"/>
    <lineage>
        <taxon>Bacteria</taxon>
        <taxon>Bacillati</taxon>
        <taxon>Bacillota</taxon>
        <taxon>Bacilli</taxon>
        <taxon>Lactobacillales</taxon>
        <taxon>Lactobacillaceae</taxon>
        <taxon>Ligilactobacillus</taxon>
    </lineage>
</organism>
<dbReference type="Proteomes" id="UP000051217">
    <property type="component" value="Unassembled WGS sequence"/>
</dbReference>
<gene>
    <name evidence="2" type="ORF">FC65_GL000421</name>
</gene>
<keyword evidence="3" id="KW-1185">Reference proteome</keyword>
<dbReference type="InterPro" id="IPR007074">
    <property type="entry name" value="LicD/FKTN/FKRP_NTP_transf"/>
</dbReference>
<comment type="caution">
    <text evidence="2">The sequence shown here is derived from an EMBL/GenBank/DDBJ whole genome shotgun (WGS) entry which is preliminary data.</text>
</comment>
<dbReference type="InterPro" id="IPR052942">
    <property type="entry name" value="LPS_cholinephosphotransferase"/>
</dbReference>
<dbReference type="RefSeq" id="WP_056972318.1">
    <property type="nucleotide sequence ID" value="NZ_AZFI01000137.1"/>
</dbReference>
<evidence type="ECO:0000313" key="3">
    <source>
        <dbReference type="Proteomes" id="UP000051217"/>
    </source>
</evidence>
<sequence length="269" mass="31291">MEKLETADVKKTLLHILLSFQKYCDQHELQFYLSAGTLLGAIRHQGFIPWDDDIDICIARPDYDKLLDLAKKNNNFGGHYKIECFFLGNSSYPFVKIIDTNTKIDPTFMDENETSSLFVDVFPVDALPTNETKINKIYKKAAMYRKILMLNSAKKGRGKTKLKALVKPLFIPLAKLIGVRWCNEQLDNLSRTYDFTHGKKVGSIMWGLYGPKEVMSHDKFTKSVDVTFEGHSFKTMSCWREYLTNMYGNYMEFPPKKDRRIHLLETWKK</sequence>
<proteinExistence type="predicted"/>
<dbReference type="PANTHER" id="PTHR43404">
    <property type="entry name" value="LIPOPOLYSACCHARIDE CHOLINEPHOSPHOTRANSFERASE LICD"/>
    <property type="match status" value="1"/>
</dbReference>
<evidence type="ECO:0000313" key="2">
    <source>
        <dbReference type="EMBL" id="KRM25360.1"/>
    </source>
</evidence>
<reference evidence="2 3" key="1">
    <citation type="journal article" date="2015" name="Genome Announc.">
        <title>Expanding the biotechnology potential of lactobacilli through comparative genomics of 213 strains and associated genera.</title>
        <authorList>
            <person name="Sun Z."/>
            <person name="Harris H.M."/>
            <person name="McCann A."/>
            <person name="Guo C."/>
            <person name="Argimon S."/>
            <person name="Zhang W."/>
            <person name="Yang X."/>
            <person name="Jeffery I.B."/>
            <person name="Cooney J.C."/>
            <person name="Kagawa T.F."/>
            <person name="Liu W."/>
            <person name="Song Y."/>
            <person name="Salvetti E."/>
            <person name="Wrobel A."/>
            <person name="Rasinkangas P."/>
            <person name="Parkhill J."/>
            <person name="Rea M.C."/>
            <person name="O'Sullivan O."/>
            <person name="Ritari J."/>
            <person name="Douillard F.P."/>
            <person name="Paul Ross R."/>
            <person name="Yang R."/>
            <person name="Briner A.E."/>
            <person name="Felis G.E."/>
            <person name="de Vos W.M."/>
            <person name="Barrangou R."/>
            <person name="Klaenhammer T.R."/>
            <person name="Caufield P.W."/>
            <person name="Cui Y."/>
            <person name="Zhang H."/>
            <person name="O'Toole P.W."/>
        </authorList>
    </citation>
    <scope>NUCLEOTIDE SEQUENCE [LARGE SCALE GENOMIC DNA]</scope>
    <source>
        <strain evidence="2 3">DSM 15836</strain>
    </source>
</reference>